<dbReference type="RefSeq" id="WP_079699582.1">
    <property type="nucleotide sequence ID" value="NZ_SLUK01000002.1"/>
</dbReference>
<proteinExistence type="predicted"/>
<evidence type="ECO:0000313" key="1">
    <source>
        <dbReference type="EMBL" id="TCL44391.1"/>
    </source>
</evidence>
<name>A0A9X8UK40_9FIRM</name>
<dbReference type="NCBIfam" id="TIGR01549">
    <property type="entry name" value="HAD-SF-IA-v1"/>
    <property type="match status" value="1"/>
</dbReference>
<dbReference type="PANTHER" id="PTHR43434:SF1">
    <property type="entry name" value="PHOSPHOGLYCOLATE PHOSPHATASE"/>
    <property type="match status" value="1"/>
</dbReference>
<gene>
    <name evidence="1" type="ORF">EDD78_1024</name>
</gene>
<dbReference type="InterPro" id="IPR041492">
    <property type="entry name" value="HAD_2"/>
</dbReference>
<dbReference type="InterPro" id="IPR023198">
    <property type="entry name" value="PGP-like_dom2"/>
</dbReference>
<evidence type="ECO:0000313" key="2">
    <source>
        <dbReference type="Proteomes" id="UP000294682"/>
    </source>
</evidence>
<dbReference type="AlphaFoldDB" id="A0A9X8UK40"/>
<organism evidence="1 2">
    <name type="scientific">Harryflintia acetispora</name>
    <dbReference type="NCBI Taxonomy" id="1849041"/>
    <lineage>
        <taxon>Bacteria</taxon>
        <taxon>Bacillati</taxon>
        <taxon>Bacillota</taxon>
        <taxon>Clostridia</taxon>
        <taxon>Eubacteriales</taxon>
        <taxon>Oscillospiraceae</taxon>
        <taxon>Harryflintia</taxon>
    </lineage>
</organism>
<dbReference type="InterPro" id="IPR036412">
    <property type="entry name" value="HAD-like_sf"/>
</dbReference>
<dbReference type="SFLD" id="SFLDG01129">
    <property type="entry name" value="C1.5:_HAD__Beta-PGM__Phosphata"/>
    <property type="match status" value="1"/>
</dbReference>
<dbReference type="OrthoDB" id="9792518at2"/>
<dbReference type="Pfam" id="PF13419">
    <property type="entry name" value="HAD_2"/>
    <property type="match status" value="1"/>
</dbReference>
<dbReference type="InterPro" id="IPR006439">
    <property type="entry name" value="HAD-SF_hydro_IA"/>
</dbReference>
<dbReference type="SFLD" id="SFLDS00003">
    <property type="entry name" value="Haloacid_Dehalogenase"/>
    <property type="match status" value="1"/>
</dbReference>
<reference evidence="1 2" key="1">
    <citation type="submission" date="2019-03" db="EMBL/GenBank/DDBJ databases">
        <title>Genomic Encyclopedia of Type Strains, Phase IV (KMG-IV): sequencing the most valuable type-strain genomes for metagenomic binning, comparative biology and taxonomic classification.</title>
        <authorList>
            <person name="Goeker M."/>
        </authorList>
    </citation>
    <scope>NUCLEOTIDE SEQUENCE [LARGE SCALE GENOMIC DNA]</scope>
    <source>
        <strain evidence="1 2">DSM 100433</strain>
    </source>
</reference>
<dbReference type="Gene3D" id="1.10.150.240">
    <property type="entry name" value="Putative phosphatase, domain 2"/>
    <property type="match status" value="1"/>
</dbReference>
<sequence>MKAIIFDVDGTLWDTTHVVAKAWNQAIKDCHIPYRGTITSDRLKQEFGKTMSAIAASVFCELPLEQQFPAMEDCVRYEGIFIPKHEGSLLYEGVKETIPQLAKDRRLFIVSNCQGGYIELFMRKNGFEPYITDFESFGNTGRPKGENIRLIIERNDLREAFYVGDTQGDYEACQLAGVPFVFASYGFGQPKGYAAKIDRFSDLLTLSL</sequence>
<dbReference type="PANTHER" id="PTHR43434">
    <property type="entry name" value="PHOSPHOGLYCOLATE PHOSPHATASE"/>
    <property type="match status" value="1"/>
</dbReference>
<dbReference type="SUPFAM" id="SSF56784">
    <property type="entry name" value="HAD-like"/>
    <property type="match status" value="1"/>
</dbReference>
<dbReference type="EMBL" id="SLUK01000002">
    <property type="protein sequence ID" value="TCL44391.1"/>
    <property type="molecule type" value="Genomic_DNA"/>
</dbReference>
<dbReference type="Proteomes" id="UP000294682">
    <property type="component" value="Unassembled WGS sequence"/>
</dbReference>
<dbReference type="InterPro" id="IPR023214">
    <property type="entry name" value="HAD_sf"/>
</dbReference>
<dbReference type="Gene3D" id="3.40.50.1000">
    <property type="entry name" value="HAD superfamily/HAD-like"/>
    <property type="match status" value="1"/>
</dbReference>
<dbReference type="GO" id="GO:0008967">
    <property type="term" value="F:phosphoglycolate phosphatase activity"/>
    <property type="evidence" value="ECO:0007669"/>
    <property type="project" value="TreeGrafter"/>
</dbReference>
<comment type="caution">
    <text evidence="1">The sequence shown here is derived from an EMBL/GenBank/DDBJ whole genome shotgun (WGS) entry which is preliminary data.</text>
</comment>
<dbReference type="InterPro" id="IPR050155">
    <property type="entry name" value="HAD-like_hydrolase_sf"/>
</dbReference>
<protein>
    <submittedName>
        <fullName evidence="1">Phosphoglycolate phosphatase</fullName>
    </submittedName>
</protein>
<keyword evidence="2" id="KW-1185">Reference proteome</keyword>
<dbReference type="GO" id="GO:0006281">
    <property type="term" value="P:DNA repair"/>
    <property type="evidence" value="ECO:0007669"/>
    <property type="project" value="TreeGrafter"/>
</dbReference>
<accession>A0A9X8UK40</accession>